<dbReference type="Proteomes" id="UP001163603">
    <property type="component" value="Chromosome 12"/>
</dbReference>
<name>A0ACC0XKN6_9ROSI</name>
<evidence type="ECO:0000313" key="1">
    <source>
        <dbReference type="EMBL" id="KAJ0018978.1"/>
    </source>
</evidence>
<comment type="caution">
    <text evidence="1">The sequence shown here is derived from an EMBL/GenBank/DDBJ whole genome shotgun (WGS) entry which is preliminary data.</text>
</comment>
<protein>
    <submittedName>
        <fullName evidence="1">Uncharacterized protein</fullName>
    </submittedName>
</protein>
<accession>A0ACC0XKN6</accession>
<proteinExistence type="predicted"/>
<dbReference type="EMBL" id="CM047747">
    <property type="protein sequence ID" value="KAJ0018978.1"/>
    <property type="molecule type" value="Genomic_DNA"/>
</dbReference>
<keyword evidence="2" id="KW-1185">Reference proteome</keyword>
<reference evidence="2" key="1">
    <citation type="journal article" date="2023" name="G3 (Bethesda)">
        <title>Genome assembly and association tests identify interacting loci associated with vigor, precocity, and sex in interspecific pistachio rootstocks.</title>
        <authorList>
            <person name="Palmer W."/>
            <person name="Jacygrad E."/>
            <person name="Sagayaradj S."/>
            <person name="Cavanaugh K."/>
            <person name="Han R."/>
            <person name="Bertier L."/>
            <person name="Beede B."/>
            <person name="Kafkas S."/>
            <person name="Golino D."/>
            <person name="Preece J."/>
            <person name="Michelmore R."/>
        </authorList>
    </citation>
    <scope>NUCLEOTIDE SEQUENCE [LARGE SCALE GENOMIC DNA]</scope>
</reference>
<gene>
    <name evidence="1" type="ORF">Pint_11831</name>
</gene>
<sequence>MVKIFCGKQNEANTNYLLEHMWIMALEYDMEEIFSVKSDDFNFGVVLLEIISGKKNIGFHVSKQSESLPTYAWKLWCEGNASELMDPIMAQSCVVELLKFIRIGLLCIQEDSMDTDLPYHPYVLC</sequence>
<evidence type="ECO:0000313" key="2">
    <source>
        <dbReference type="Proteomes" id="UP001163603"/>
    </source>
</evidence>
<organism evidence="1 2">
    <name type="scientific">Pistacia integerrima</name>
    <dbReference type="NCBI Taxonomy" id="434235"/>
    <lineage>
        <taxon>Eukaryota</taxon>
        <taxon>Viridiplantae</taxon>
        <taxon>Streptophyta</taxon>
        <taxon>Embryophyta</taxon>
        <taxon>Tracheophyta</taxon>
        <taxon>Spermatophyta</taxon>
        <taxon>Magnoliopsida</taxon>
        <taxon>eudicotyledons</taxon>
        <taxon>Gunneridae</taxon>
        <taxon>Pentapetalae</taxon>
        <taxon>rosids</taxon>
        <taxon>malvids</taxon>
        <taxon>Sapindales</taxon>
        <taxon>Anacardiaceae</taxon>
        <taxon>Pistacia</taxon>
    </lineage>
</organism>